<evidence type="ECO:0000313" key="2">
    <source>
        <dbReference type="EMBL" id="MFD1519138.1"/>
    </source>
</evidence>
<keyword evidence="1" id="KW-0812">Transmembrane</keyword>
<evidence type="ECO:0000313" key="3">
    <source>
        <dbReference type="Proteomes" id="UP001597114"/>
    </source>
</evidence>
<keyword evidence="1" id="KW-0472">Membrane</keyword>
<proteinExistence type="predicted"/>
<comment type="caution">
    <text evidence="2">The sequence shown here is derived from an EMBL/GenBank/DDBJ whole genome shotgun (WGS) entry which is preliminary data.</text>
</comment>
<keyword evidence="1" id="KW-1133">Transmembrane helix</keyword>
<feature type="transmembrane region" description="Helical" evidence="1">
    <location>
        <begin position="32"/>
        <end position="54"/>
    </location>
</feature>
<keyword evidence="3" id="KW-1185">Reference proteome</keyword>
<protein>
    <submittedName>
        <fullName evidence="2">Uncharacterized protein</fullName>
    </submittedName>
</protein>
<gene>
    <name evidence="2" type="ORF">ACFSJD_16710</name>
</gene>
<sequence>MTDEPDPAHRGDRGPWLEIYDGTVDPQQLARWLAALSVLGLAVFLGASALFGAIADAGIARGYALLAGLAAVVAGAAVSATRVRPKRIVTEDGLDAAAVEAAARDLSAVAGGSLDARTAPAAVIEEMRRAGLEQLLLVDQAGRQPVAVPGKAGGDQPSA</sequence>
<reference evidence="3" key="1">
    <citation type="journal article" date="2019" name="Int. J. Syst. Evol. Microbiol.">
        <title>The Global Catalogue of Microorganisms (GCM) 10K type strain sequencing project: providing services to taxonomists for standard genome sequencing and annotation.</title>
        <authorList>
            <consortium name="The Broad Institute Genomics Platform"/>
            <consortium name="The Broad Institute Genome Sequencing Center for Infectious Disease"/>
            <person name="Wu L."/>
            <person name="Ma J."/>
        </authorList>
    </citation>
    <scope>NUCLEOTIDE SEQUENCE [LARGE SCALE GENOMIC DNA]</scope>
    <source>
        <strain evidence="3">CCM 7043</strain>
    </source>
</reference>
<evidence type="ECO:0000256" key="1">
    <source>
        <dbReference type="SAM" id="Phobius"/>
    </source>
</evidence>
<dbReference type="RefSeq" id="WP_344718645.1">
    <property type="nucleotide sequence ID" value="NZ_BAAAUS010000001.1"/>
</dbReference>
<feature type="transmembrane region" description="Helical" evidence="1">
    <location>
        <begin position="60"/>
        <end position="78"/>
    </location>
</feature>
<dbReference type="Proteomes" id="UP001597114">
    <property type="component" value="Unassembled WGS sequence"/>
</dbReference>
<accession>A0ABW4EW91</accession>
<name>A0ABW4EW91_9PSEU</name>
<dbReference type="EMBL" id="JBHUCO010000015">
    <property type="protein sequence ID" value="MFD1519138.1"/>
    <property type="molecule type" value="Genomic_DNA"/>
</dbReference>
<organism evidence="2 3">
    <name type="scientific">Pseudonocardia yunnanensis</name>
    <dbReference type="NCBI Taxonomy" id="58107"/>
    <lineage>
        <taxon>Bacteria</taxon>
        <taxon>Bacillati</taxon>
        <taxon>Actinomycetota</taxon>
        <taxon>Actinomycetes</taxon>
        <taxon>Pseudonocardiales</taxon>
        <taxon>Pseudonocardiaceae</taxon>
        <taxon>Pseudonocardia</taxon>
    </lineage>
</organism>